<reference evidence="2 3" key="1">
    <citation type="journal article" date="2016" name="Front. Microbiol.">
        <title>Comparative Genomics Analysis of Streptomyces Species Reveals Their Adaptation to the Marine Environment and Their Diversity at the Genomic Level.</title>
        <authorList>
            <person name="Tian X."/>
            <person name="Zhang Z."/>
            <person name="Yang T."/>
            <person name="Chen M."/>
            <person name="Li J."/>
            <person name="Chen F."/>
            <person name="Yang J."/>
            <person name="Li W."/>
            <person name="Zhang B."/>
            <person name="Zhang Z."/>
            <person name="Wu J."/>
            <person name="Zhang C."/>
            <person name="Long L."/>
            <person name="Xiao J."/>
        </authorList>
    </citation>
    <scope>NUCLEOTIDE SEQUENCE [LARGE SCALE GENOMIC DNA]</scope>
    <source>
        <strain evidence="2 3">SCSIO 10429</strain>
    </source>
</reference>
<evidence type="ECO:0000256" key="1">
    <source>
        <dbReference type="SAM" id="SignalP"/>
    </source>
</evidence>
<evidence type="ECO:0000313" key="2">
    <source>
        <dbReference type="EMBL" id="OEV09297.1"/>
    </source>
</evidence>
<keyword evidence="1" id="KW-0732">Signal</keyword>
<accession>A0A1E7KZC1</accession>
<dbReference type="EMBL" id="LJGW01000377">
    <property type="protein sequence ID" value="OEV09297.1"/>
    <property type="molecule type" value="Genomic_DNA"/>
</dbReference>
<proteinExistence type="predicted"/>
<dbReference type="Proteomes" id="UP000176005">
    <property type="component" value="Unassembled WGS sequence"/>
</dbReference>
<dbReference type="RefSeq" id="WP_070018790.1">
    <property type="nucleotide sequence ID" value="NZ_LJGW01000377.1"/>
</dbReference>
<dbReference type="Gene3D" id="2.30.30.40">
    <property type="entry name" value="SH3 Domains"/>
    <property type="match status" value="1"/>
</dbReference>
<feature type="signal peptide" evidence="1">
    <location>
        <begin position="1"/>
        <end position="31"/>
    </location>
</feature>
<feature type="chain" id="PRO_5009196986" description="SH3b domain-containing protein" evidence="1">
    <location>
        <begin position="32"/>
        <end position="121"/>
    </location>
</feature>
<name>A0A1E7KZC1_9ACTN</name>
<evidence type="ECO:0000313" key="3">
    <source>
        <dbReference type="Proteomes" id="UP000176005"/>
    </source>
</evidence>
<keyword evidence="3" id="KW-1185">Reference proteome</keyword>
<sequence>MTTRFAQRLAIAAAVPALLGGAIAVAPSAAAEEHSPVTVKRILDTESCHGKNKNMDISKNNVQLRKGPDTSYASKGSLRKGTNFRYYCTYRPGTLMAWYYGKVTSGYHSGTKGWVREDMAR</sequence>
<dbReference type="AlphaFoldDB" id="A0A1E7KZC1"/>
<organism evidence="2 3">
    <name type="scientific">Streptomyces nanshensis</name>
    <dbReference type="NCBI Taxonomy" id="518642"/>
    <lineage>
        <taxon>Bacteria</taxon>
        <taxon>Bacillati</taxon>
        <taxon>Actinomycetota</taxon>
        <taxon>Actinomycetes</taxon>
        <taxon>Kitasatosporales</taxon>
        <taxon>Streptomycetaceae</taxon>
        <taxon>Streptomyces</taxon>
    </lineage>
</organism>
<protein>
    <recommendedName>
        <fullName evidence="4">SH3b domain-containing protein</fullName>
    </recommendedName>
</protein>
<evidence type="ECO:0008006" key="4">
    <source>
        <dbReference type="Google" id="ProtNLM"/>
    </source>
</evidence>
<comment type="caution">
    <text evidence="2">The sequence shown here is derived from an EMBL/GenBank/DDBJ whole genome shotgun (WGS) entry which is preliminary data.</text>
</comment>
<gene>
    <name evidence="2" type="ORF">AN218_22930</name>
</gene>